<evidence type="ECO:0000256" key="4">
    <source>
        <dbReference type="ARBA" id="ARBA00022519"/>
    </source>
</evidence>
<evidence type="ECO:0000256" key="9">
    <source>
        <dbReference type="ARBA" id="ARBA00022840"/>
    </source>
</evidence>
<evidence type="ECO:0000256" key="12">
    <source>
        <dbReference type="ARBA" id="ARBA00023137"/>
    </source>
</evidence>
<dbReference type="Pfam" id="PF13807">
    <property type="entry name" value="GNVR"/>
    <property type="match status" value="1"/>
</dbReference>
<dbReference type="SUPFAM" id="SSF52540">
    <property type="entry name" value="P-loop containing nucleoside triphosphate hydrolases"/>
    <property type="match status" value="1"/>
</dbReference>
<evidence type="ECO:0000256" key="7">
    <source>
        <dbReference type="ARBA" id="ARBA00022741"/>
    </source>
</evidence>
<name>A0ABS0DQ84_9GAMM</name>
<evidence type="ECO:0000259" key="16">
    <source>
        <dbReference type="Pfam" id="PF13614"/>
    </source>
</evidence>
<dbReference type="InterPro" id="IPR027417">
    <property type="entry name" value="P-loop_NTPase"/>
</dbReference>
<reference evidence="18 19" key="1">
    <citation type="submission" date="2020-11" db="EMBL/GenBank/DDBJ databases">
        <title>Taxonomic investigation of Rahnella spp.</title>
        <authorList>
            <person name="Lee S.D."/>
        </authorList>
    </citation>
    <scope>NUCLEOTIDE SEQUENCE [LARGE SCALE GENOMIC DNA]</scope>
    <source>
        <strain evidence="18 19">SAP-10</strain>
    </source>
</reference>
<keyword evidence="19" id="KW-1185">Reference proteome</keyword>
<organism evidence="18 19">
    <name type="scientific">Rahnella victoriana</name>
    <dbReference type="NCBI Taxonomy" id="1510570"/>
    <lineage>
        <taxon>Bacteria</taxon>
        <taxon>Pseudomonadati</taxon>
        <taxon>Pseudomonadota</taxon>
        <taxon>Gammaproteobacteria</taxon>
        <taxon>Enterobacterales</taxon>
        <taxon>Yersiniaceae</taxon>
        <taxon>Rahnella</taxon>
    </lineage>
</organism>
<gene>
    <name evidence="18" type="ORF">IV431_10895</name>
</gene>
<accession>A0ABS0DQ84</accession>
<feature type="domain" description="AAA" evidence="16">
    <location>
        <begin position="492"/>
        <end position="602"/>
    </location>
</feature>
<dbReference type="EMBL" id="JADOBH010000002">
    <property type="protein sequence ID" value="MBF7956062.1"/>
    <property type="molecule type" value="Genomic_DNA"/>
</dbReference>
<dbReference type="Gene3D" id="3.40.50.300">
    <property type="entry name" value="P-loop containing nucleotide triphosphate hydrolases"/>
    <property type="match status" value="1"/>
</dbReference>
<dbReference type="InterPro" id="IPR025669">
    <property type="entry name" value="AAA_dom"/>
</dbReference>
<keyword evidence="6 14" id="KW-0812">Transmembrane</keyword>
<evidence type="ECO:0000313" key="18">
    <source>
        <dbReference type="EMBL" id="MBF7956062.1"/>
    </source>
</evidence>
<keyword evidence="8" id="KW-0418">Kinase</keyword>
<dbReference type="Pfam" id="PF02706">
    <property type="entry name" value="Wzz"/>
    <property type="match status" value="1"/>
</dbReference>
<proteinExistence type="inferred from homology"/>
<evidence type="ECO:0000256" key="8">
    <source>
        <dbReference type="ARBA" id="ARBA00022777"/>
    </source>
</evidence>
<evidence type="ECO:0000256" key="1">
    <source>
        <dbReference type="ARBA" id="ARBA00004429"/>
    </source>
</evidence>
<dbReference type="NCBIfam" id="TIGR01007">
    <property type="entry name" value="eps_fam"/>
    <property type="match status" value="1"/>
</dbReference>
<keyword evidence="4" id="KW-0997">Cell inner membrane</keyword>
<dbReference type="InterPro" id="IPR005702">
    <property type="entry name" value="Wzc-like_C"/>
</dbReference>
<dbReference type="CDD" id="cd05387">
    <property type="entry name" value="BY-kinase"/>
    <property type="match status" value="1"/>
</dbReference>
<dbReference type="PANTHER" id="PTHR32309:SF32">
    <property type="entry name" value="TYROSINE-PROTEIN KINASE ETK-RELATED"/>
    <property type="match status" value="1"/>
</dbReference>
<keyword evidence="9" id="KW-0067">ATP-binding</keyword>
<sequence length="655" mass="71836">MAKKNESTVFTSNTDDELKVSYLFELLWGKKWLIFSSVVFATVLGAIISLYFSPQYQADALVQLNSNPDDMTLSATSSDEEIQWLKSRAVIDKTIKDLSLTVLTKESSLPIIGELESQFSNRNEKNLKIESLSVPEEVLDQKMKVNFIDAENFTLSFDGKEVLKGKVGEEASSNGFVIKVASTDALAGTSFDVVKRNFRSVINEIQIGLTAIETAKSSGLISVTLVGETPESTELTLKTLLDNYVANRTERRKSEAEENLLYLKVRIGQLRDNLDDAEASINKMGGANIVNSGLPALANPGNGKNKVATEGNQKTNELGVENDDLNSVNDNNSAQEIIRLSRNIMTGQEIYISLLDKQQQINTILTNNLVDVKVVDQPMLDNLPLPSKRKLIVIAAAFIGLLLSTLPIIIKATFSKKLKSSDELEAKGIKVVASVPRADNGYGSKYFSLGNLILSGTSPSLEALRSLRTTLQFSMKNQANRALMVSSATDDSGKTCLTVNLARLFALADSKVILIDADLKTGHVGQYISLSQTTGLAEYLSREISVESLINKDETSSLDIISSGSFSDNSSELLSRSKFKELIDWCNEKYDYIIINTPAILHYTDASIVGEHVGYSLLFARSNYNSIKEVSKSLEYFELNGINIDGVVLNDLQCS</sequence>
<comment type="subcellular location">
    <subcellularLocation>
        <location evidence="1">Cell inner membrane</location>
        <topology evidence="1">Multi-pass membrane protein</topology>
    </subcellularLocation>
</comment>
<evidence type="ECO:0000256" key="10">
    <source>
        <dbReference type="ARBA" id="ARBA00022989"/>
    </source>
</evidence>
<keyword evidence="7" id="KW-0547">Nucleotide-binding</keyword>
<feature type="transmembrane region" description="Helical" evidence="14">
    <location>
        <begin position="391"/>
        <end position="410"/>
    </location>
</feature>
<keyword evidence="5 18" id="KW-0808">Transferase</keyword>
<evidence type="ECO:0000259" key="17">
    <source>
        <dbReference type="Pfam" id="PF13807"/>
    </source>
</evidence>
<evidence type="ECO:0000256" key="13">
    <source>
        <dbReference type="ARBA" id="ARBA00053015"/>
    </source>
</evidence>
<evidence type="ECO:0000256" key="5">
    <source>
        <dbReference type="ARBA" id="ARBA00022679"/>
    </source>
</evidence>
<feature type="domain" description="Polysaccharide chain length determinant N-terminal" evidence="15">
    <location>
        <begin position="17"/>
        <end position="98"/>
    </location>
</feature>
<feature type="domain" description="Tyrosine-protein kinase G-rich" evidence="17">
    <location>
        <begin position="334"/>
        <end position="412"/>
    </location>
</feature>
<dbReference type="RefSeq" id="WP_195817237.1">
    <property type="nucleotide sequence ID" value="NZ_JADOBH010000002.1"/>
</dbReference>
<protein>
    <submittedName>
        <fullName evidence="18">Polysaccharide biosynthesis tyrosine autokinase</fullName>
        <ecNumber evidence="18">2.7.10.2</ecNumber>
    </submittedName>
</protein>
<dbReference type="PANTHER" id="PTHR32309">
    <property type="entry name" value="TYROSINE-PROTEIN KINASE"/>
    <property type="match status" value="1"/>
</dbReference>
<keyword evidence="12" id="KW-0829">Tyrosine-protein kinase</keyword>
<keyword evidence="3" id="KW-1003">Cell membrane</keyword>
<keyword evidence="10 14" id="KW-1133">Transmembrane helix</keyword>
<evidence type="ECO:0000259" key="15">
    <source>
        <dbReference type="Pfam" id="PF02706"/>
    </source>
</evidence>
<feature type="transmembrane region" description="Helical" evidence="14">
    <location>
        <begin position="32"/>
        <end position="52"/>
    </location>
</feature>
<evidence type="ECO:0000256" key="6">
    <source>
        <dbReference type="ARBA" id="ARBA00022692"/>
    </source>
</evidence>
<dbReference type="Pfam" id="PF13614">
    <property type="entry name" value="AAA_31"/>
    <property type="match status" value="1"/>
</dbReference>
<dbReference type="InterPro" id="IPR050445">
    <property type="entry name" value="Bact_polysacc_biosynth/exp"/>
</dbReference>
<dbReference type="EC" id="2.7.10.2" evidence="18"/>
<dbReference type="InterPro" id="IPR032807">
    <property type="entry name" value="GNVR"/>
</dbReference>
<evidence type="ECO:0000256" key="3">
    <source>
        <dbReference type="ARBA" id="ARBA00022475"/>
    </source>
</evidence>
<evidence type="ECO:0000256" key="14">
    <source>
        <dbReference type="SAM" id="Phobius"/>
    </source>
</evidence>
<comment type="catalytic activity">
    <reaction evidence="13">
        <text>L-tyrosyl-[protein] + ATP = O-phospho-L-tyrosyl-[protein] + ADP + H(+)</text>
        <dbReference type="Rhea" id="RHEA:10596"/>
        <dbReference type="Rhea" id="RHEA-COMP:10136"/>
        <dbReference type="Rhea" id="RHEA-COMP:20101"/>
        <dbReference type="ChEBI" id="CHEBI:15378"/>
        <dbReference type="ChEBI" id="CHEBI:30616"/>
        <dbReference type="ChEBI" id="CHEBI:46858"/>
        <dbReference type="ChEBI" id="CHEBI:61978"/>
        <dbReference type="ChEBI" id="CHEBI:456216"/>
    </reaction>
</comment>
<evidence type="ECO:0000256" key="11">
    <source>
        <dbReference type="ARBA" id="ARBA00023136"/>
    </source>
</evidence>
<dbReference type="InterPro" id="IPR003856">
    <property type="entry name" value="LPS_length_determ_N"/>
</dbReference>
<evidence type="ECO:0000256" key="2">
    <source>
        <dbReference type="ARBA" id="ARBA00008883"/>
    </source>
</evidence>
<keyword evidence="11 14" id="KW-0472">Membrane</keyword>
<evidence type="ECO:0000313" key="19">
    <source>
        <dbReference type="Proteomes" id="UP000600307"/>
    </source>
</evidence>
<dbReference type="GO" id="GO:0004715">
    <property type="term" value="F:non-membrane spanning protein tyrosine kinase activity"/>
    <property type="evidence" value="ECO:0007669"/>
    <property type="project" value="UniProtKB-EC"/>
</dbReference>
<dbReference type="Pfam" id="PF23607">
    <property type="entry name" value="WZC_N"/>
    <property type="match status" value="1"/>
</dbReference>
<dbReference type="Proteomes" id="UP000600307">
    <property type="component" value="Unassembled WGS sequence"/>
</dbReference>
<comment type="similarity">
    <text evidence="2">Belongs to the etk/wzc family.</text>
</comment>
<comment type="caution">
    <text evidence="18">The sequence shown here is derived from an EMBL/GenBank/DDBJ whole genome shotgun (WGS) entry which is preliminary data.</text>
</comment>